<evidence type="ECO:0000313" key="2">
    <source>
        <dbReference type="EMBL" id="SLM14833.1"/>
    </source>
</evidence>
<sequence>MSTSEKSDTSASNIPPSTQLARKIIEQLSTVIDPELQSDIMSLQLVENLFVGEDGSVSYTFRPTSFACPYGVNLAMEIKKAIASVKGVTRQEIHIEGFVAAKELEELLN</sequence>
<dbReference type="Gene3D" id="3.30.300.130">
    <property type="entry name" value="Fe-S cluster assembly (FSCA)"/>
    <property type="match status" value="1"/>
</dbReference>
<feature type="domain" description="MIP18 family-like" evidence="1">
    <location>
        <begin position="23"/>
        <end position="93"/>
    </location>
</feature>
<dbReference type="InterPro" id="IPR002744">
    <property type="entry name" value="MIP18-like"/>
</dbReference>
<dbReference type="AlphaFoldDB" id="A0A3P3XKM5"/>
<gene>
    <name evidence="2" type="ORF">SPIROBIBN47_360022</name>
</gene>
<reference evidence="2" key="1">
    <citation type="submission" date="2017-02" db="EMBL/GenBank/DDBJ databases">
        <authorList>
            <person name="Regsiter A."/>
            <person name="William W."/>
        </authorList>
    </citation>
    <scope>NUCLEOTIDE SEQUENCE</scope>
    <source>
        <strain evidence="2">Bib</strain>
    </source>
</reference>
<dbReference type="InterPro" id="IPR052339">
    <property type="entry name" value="Fe-S_Maturation_MIP18"/>
</dbReference>
<dbReference type="EMBL" id="FWDM01000030">
    <property type="protein sequence ID" value="SLM14833.1"/>
    <property type="molecule type" value="Genomic_DNA"/>
</dbReference>
<proteinExistence type="predicted"/>
<organism evidence="2">
    <name type="scientific">uncultured spirochete</name>
    <dbReference type="NCBI Taxonomy" id="156406"/>
    <lineage>
        <taxon>Bacteria</taxon>
        <taxon>Pseudomonadati</taxon>
        <taxon>Spirochaetota</taxon>
        <taxon>Spirochaetia</taxon>
        <taxon>Spirochaetales</taxon>
        <taxon>environmental samples</taxon>
    </lineage>
</organism>
<name>A0A3P3XKM5_9SPIR</name>
<dbReference type="PANTHER" id="PTHR42831">
    <property type="entry name" value="FE-S PROTEIN MATURATION AUXILIARY FACTOR YITW"/>
    <property type="match status" value="1"/>
</dbReference>
<evidence type="ECO:0000259" key="1">
    <source>
        <dbReference type="Pfam" id="PF01883"/>
    </source>
</evidence>
<dbReference type="PANTHER" id="PTHR42831:SF1">
    <property type="entry name" value="FE-S PROTEIN MATURATION AUXILIARY FACTOR YITW"/>
    <property type="match status" value="1"/>
</dbReference>
<dbReference type="InterPro" id="IPR034904">
    <property type="entry name" value="FSCA_dom_sf"/>
</dbReference>
<dbReference type="Pfam" id="PF01883">
    <property type="entry name" value="FeS_assembly_P"/>
    <property type="match status" value="1"/>
</dbReference>
<protein>
    <recommendedName>
        <fullName evidence="1">MIP18 family-like domain-containing protein</fullName>
    </recommendedName>
</protein>
<dbReference type="SUPFAM" id="SSF117916">
    <property type="entry name" value="Fe-S cluster assembly (FSCA) domain-like"/>
    <property type="match status" value="1"/>
</dbReference>
<accession>A0A3P3XKM5</accession>